<gene>
    <name evidence="2" type="ORF">SHERM_28125</name>
</gene>
<feature type="compositionally biased region" description="Low complexity" evidence="1">
    <location>
        <begin position="167"/>
        <end position="230"/>
    </location>
</feature>
<keyword evidence="3" id="KW-1185">Reference proteome</keyword>
<sequence>MIMREVDEDLAIFLGIRSAVDRNDHPAPVKSVDEFNKSKDLQPKPNCSLPVNATQEHIVPNAAEDSLLDFETEENDCNRQSDSSSLHPVDSNGPDYTLNGSKTPKGDSISMKSEVENFSEESNPPSDSPPYQNQSQMTTNPSFGPNKRPSSSSSFGPHRKPSPRPSTPTSRPTLPTKSRPSRPTLSFPSKPSSRSSTPSRPVSRSSTPNSSRPGPRTSTPTRGKPGPTSTISKAVGPTRPSSASRGRVSRPEEKPNKRQQKSCSPPKMRAQIAAGRQRARVGTNDGDEVNPVLMGTKMVDRVVNMRKLVPPIQDESLSRDNYGSRKPGLENSGFGRSLSKKSLEMAIRHMDIRRSMCEN</sequence>
<feature type="region of interest" description="Disordered" evidence="1">
    <location>
        <begin position="315"/>
        <end position="336"/>
    </location>
</feature>
<feature type="compositionally biased region" description="Polar residues" evidence="1">
    <location>
        <begin position="131"/>
        <end position="155"/>
    </location>
</feature>
<accession>A0A9N7RLX1</accession>
<dbReference type="PANTHER" id="PTHR31949:SF20">
    <property type="entry name" value="OS01G0141900 PROTEIN"/>
    <property type="match status" value="1"/>
</dbReference>
<dbReference type="EMBL" id="CACSLK010027837">
    <property type="protein sequence ID" value="CAA0832851.1"/>
    <property type="molecule type" value="Genomic_DNA"/>
</dbReference>
<dbReference type="Proteomes" id="UP001153555">
    <property type="component" value="Unassembled WGS sequence"/>
</dbReference>
<evidence type="ECO:0000256" key="1">
    <source>
        <dbReference type="SAM" id="MobiDB-lite"/>
    </source>
</evidence>
<dbReference type="AlphaFoldDB" id="A0A9N7RLX1"/>
<dbReference type="GO" id="GO:0043622">
    <property type="term" value="P:cortical microtubule organization"/>
    <property type="evidence" value="ECO:0007669"/>
    <property type="project" value="TreeGrafter"/>
</dbReference>
<evidence type="ECO:0000313" key="2">
    <source>
        <dbReference type="EMBL" id="CAA0832851.1"/>
    </source>
</evidence>
<dbReference type="PANTHER" id="PTHR31949">
    <property type="entry name" value="GASTRIC MUCIN-LIKE PROTEIN"/>
    <property type="match status" value="1"/>
</dbReference>
<feature type="region of interest" description="Disordered" evidence="1">
    <location>
        <begin position="22"/>
        <end position="288"/>
    </location>
</feature>
<dbReference type="OrthoDB" id="1929779at2759"/>
<feature type="compositionally biased region" description="Basic and acidic residues" evidence="1">
    <location>
        <begin position="22"/>
        <end position="42"/>
    </location>
</feature>
<feature type="compositionally biased region" description="Acidic residues" evidence="1">
    <location>
        <begin position="66"/>
        <end position="75"/>
    </location>
</feature>
<organism evidence="2 3">
    <name type="scientific">Striga hermonthica</name>
    <name type="common">Purple witchweed</name>
    <name type="synonym">Buchnera hermonthica</name>
    <dbReference type="NCBI Taxonomy" id="68872"/>
    <lineage>
        <taxon>Eukaryota</taxon>
        <taxon>Viridiplantae</taxon>
        <taxon>Streptophyta</taxon>
        <taxon>Embryophyta</taxon>
        <taxon>Tracheophyta</taxon>
        <taxon>Spermatophyta</taxon>
        <taxon>Magnoliopsida</taxon>
        <taxon>eudicotyledons</taxon>
        <taxon>Gunneridae</taxon>
        <taxon>Pentapetalae</taxon>
        <taxon>asterids</taxon>
        <taxon>lamiids</taxon>
        <taxon>Lamiales</taxon>
        <taxon>Orobanchaceae</taxon>
        <taxon>Buchnereae</taxon>
        <taxon>Striga</taxon>
    </lineage>
</organism>
<name>A0A9N7RLX1_STRHE</name>
<protein>
    <submittedName>
        <fullName evidence="2">Uncharacterized protein</fullName>
    </submittedName>
</protein>
<reference evidence="2" key="1">
    <citation type="submission" date="2019-12" db="EMBL/GenBank/DDBJ databases">
        <authorList>
            <person name="Scholes J."/>
        </authorList>
    </citation>
    <scope>NUCLEOTIDE SEQUENCE</scope>
</reference>
<dbReference type="GO" id="GO:0055028">
    <property type="term" value="C:cortical microtubule"/>
    <property type="evidence" value="ECO:0007669"/>
    <property type="project" value="TreeGrafter"/>
</dbReference>
<proteinExistence type="predicted"/>
<evidence type="ECO:0000313" key="3">
    <source>
        <dbReference type="Proteomes" id="UP001153555"/>
    </source>
</evidence>
<comment type="caution">
    <text evidence="2">The sequence shown here is derived from an EMBL/GenBank/DDBJ whole genome shotgun (WGS) entry which is preliminary data.</text>
</comment>